<sequence length="465" mass="52678">MLLGVDMLDLARFQFAMTTVFHFFFVPFSIGMGLVVSIMETLYVAKKDEVYKQMAQFWGKIYLLSFAVGVVTGLIQEFQFGMNWSNYSRFMGDIFGAPLAIEALLAFFLESTFIGLWAFTWNRFKPGLHCVTVWLSFLGSLLSAVWILTANSFMQNPVGYAIKDGKAQMTSFWALLKNPALSAEFPHVIIGAFVTASVVVAGMSAFGLLGKHKHDRHFFKKSLRVSLWIVLITSALEIYVGDYQTQVEIHEQPMKFAATEGVYNTTSKHAPWDIVADLDTKTHENKGAVSVPDVLTILTYHKTTGSIKGMNQINKELHAKYDKKFGKDMSYYVPVKTLFYSFRIMAGFAAWFFLVAILGLIWSRSKKDTIENKRWFLWILGITTYAPFIANTCGWFITELGRFPWTVYGLFTIADSVSPSTTFGELLFTNIMYFLIFATLGGVMIYYSKRQLDMGVERALQGGQY</sequence>
<keyword evidence="4 12" id="KW-1003">Cell membrane</keyword>
<dbReference type="EMBL" id="BFBY01000005">
    <property type="protein sequence ID" value="GBG04874.1"/>
    <property type="molecule type" value="Genomic_DNA"/>
</dbReference>
<dbReference type="InterPro" id="IPR002585">
    <property type="entry name" value="Cyt-d_ubiquinol_oxidase_su_1"/>
</dbReference>
<dbReference type="AlphaFoldDB" id="A0A2Z6T6P5"/>
<evidence type="ECO:0000313" key="13">
    <source>
        <dbReference type="EMBL" id="GBG04874.1"/>
    </source>
</evidence>
<dbReference type="GO" id="GO:0046872">
    <property type="term" value="F:metal ion binding"/>
    <property type="evidence" value="ECO:0007669"/>
    <property type="project" value="UniProtKB-UniRule"/>
</dbReference>
<dbReference type="PANTHER" id="PTHR30365:SF15">
    <property type="entry name" value="CYTOCHROME BD UBIQUINOL OXIDASE SUBUNIT 1"/>
    <property type="match status" value="1"/>
</dbReference>
<feature type="transmembrane region" description="Helical" evidence="12">
    <location>
        <begin position="426"/>
        <end position="448"/>
    </location>
</feature>
<dbReference type="GO" id="GO:0009055">
    <property type="term" value="F:electron transfer activity"/>
    <property type="evidence" value="ECO:0007669"/>
    <property type="project" value="UniProtKB-UniRule"/>
</dbReference>
<evidence type="ECO:0000256" key="8">
    <source>
        <dbReference type="ARBA" id="ARBA00022982"/>
    </source>
</evidence>
<feature type="transmembrane region" description="Helical" evidence="12">
    <location>
        <begin position="338"/>
        <end position="363"/>
    </location>
</feature>
<evidence type="ECO:0000256" key="5">
    <source>
        <dbReference type="ARBA" id="ARBA00022617"/>
    </source>
</evidence>
<keyword evidence="9 12" id="KW-1133">Transmembrane helix</keyword>
<keyword evidence="8 12" id="KW-0249">Electron transport</keyword>
<evidence type="ECO:0000256" key="11">
    <source>
        <dbReference type="ARBA" id="ARBA00023136"/>
    </source>
</evidence>
<feature type="transmembrane region" description="Helical" evidence="12">
    <location>
        <begin position="222"/>
        <end position="240"/>
    </location>
</feature>
<keyword evidence="14" id="KW-1185">Reference proteome</keyword>
<feature type="transmembrane region" description="Helical" evidence="12">
    <location>
        <begin position="95"/>
        <end position="119"/>
    </location>
</feature>
<feature type="transmembrane region" description="Helical" evidence="12">
    <location>
        <begin position="131"/>
        <end position="149"/>
    </location>
</feature>
<reference evidence="14" key="1">
    <citation type="submission" date="2018-03" db="EMBL/GenBank/DDBJ databases">
        <title>New taxa in the Lactobacillus gasseri group.</title>
        <authorList>
            <person name="Tanizawa Y."/>
            <person name="Tohno M."/>
            <person name="Endo A."/>
            <person name="Arita M."/>
        </authorList>
    </citation>
    <scope>NUCLEOTIDE SEQUENCE [LARGE SCALE GENOMIC DNA]</scope>
    <source>
        <strain evidence="14">DSM 24759</strain>
    </source>
</reference>
<comment type="similarity">
    <text evidence="2 12">Belongs to the cytochrome ubiquinol oxidase subunit 1 family.</text>
</comment>
<feature type="transmembrane region" description="Helical" evidence="12">
    <location>
        <begin position="375"/>
        <end position="397"/>
    </location>
</feature>
<name>A0A2Z6T6P5_9LACO</name>
<evidence type="ECO:0000256" key="10">
    <source>
        <dbReference type="ARBA" id="ARBA00023004"/>
    </source>
</evidence>
<dbReference type="Proteomes" id="UP000257317">
    <property type="component" value="Unassembled WGS sequence"/>
</dbReference>
<feature type="transmembrane region" description="Helical" evidence="12">
    <location>
        <begin position="57"/>
        <end position="75"/>
    </location>
</feature>
<evidence type="ECO:0000256" key="6">
    <source>
        <dbReference type="ARBA" id="ARBA00022692"/>
    </source>
</evidence>
<keyword evidence="6 12" id="KW-0812">Transmembrane</keyword>
<evidence type="ECO:0000256" key="9">
    <source>
        <dbReference type="ARBA" id="ARBA00022989"/>
    </source>
</evidence>
<keyword evidence="3 12" id="KW-0813">Transport</keyword>
<evidence type="ECO:0000256" key="12">
    <source>
        <dbReference type="PIRNR" id="PIRNR006446"/>
    </source>
</evidence>
<dbReference type="GO" id="GO:0020037">
    <property type="term" value="F:heme binding"/>
    <property type="evidence" value="ECO:0007669"/>
    <property type="project" value="TreeGrafter"/>
</dbReference>
<dbReference type="PANTHER" id="PTHR30365">
    <property type="entry name" value="CYTOCHROME D UBIQUINOL OXIDASE"/>
    <property type="match status" value="1"/>
</dbReference>
<proteinExistence type="inferred from homology"/>
<dbReference type="PIRSF" id="PIRSF006446">
    <property type="entry name" value="Cyt_quinol_oxidase_1"/>
    <property type="match status" value="1"/>
</dbReference>
<dbReference type="GO" id="GO:0070069">
    <property type="term" value="C:cytochrome complex"/>
    <property type="evidence" value="ECO:0007669"/>
    <property type="project" value="UniProtKB-UniRule"/>
</dbReference>
<dbReference type="Pfam" id="PF01654">
    <property type="entry name" value="Cyt_bd_oxida_I"/>
    <property type="match status" value="1"/>
</dbReference>
<evidence type="ECO:0000313" key="14">
    <source>
        <dbReference type="Proteomes" id="UP000257317"/>
    </source>
</evidence>
<dbReference type="GO" id="GO:0016682">
    <property type="term" value="F:oxidoreductase activity, acting on diphenols and related substances as donors, oxygen as acceptor"/>
    <property type="evidence" value="ECO:0007669"/>
    <property type="project" value="TreeGrafter"/>
</dbReference>
<dbReference type="GO" id="GO:0005886">
    <property type="term" value="C:plasma membrane"/>
    <property type="evidence" value="ECO:0007669"/>
    <property type="project" value="UniProtKB-SubCell"/>
</dbReference>
<comment type="caution">
    <text evidence="13">The sequence shown here is derived from an EMBL/GenBank/DDBJ whole genome shotgun (WGS) entry which is preliminary data.</text>
</comment>
<dbReference type="RefSeq" id="WP_117118216.1">
    <property type="nucleotide sequence ID" value="NZ_BFBY01000005.1"/>
</dbReference>
<evidence type="ECO:0000256" key="1">
    <source>
        <dbReference type="ARBA" id="ARBA00004651"/>
    </source>
</evidence>
<feature type="transmembrane region" description="Helical" evidence="12">
    <location>
        <begin position="20"/>
        <end position="45"/>
    </location>
</feature>
<gene>
    <name evidence="13" type="primary">cydA</name>
    <name evidence="13" type="ORF">LrDSM24759_07880</name>
</gene>
<evidence type="ECO:0000256" key="7">
    <source>
        <dbReference type="ARBA" id="ARBA00022723"/>
    </source>
</evidence>
<keyword evidence="7 12" id="KW-0479">Metal-binding</keyword>
<evidence type="ECO:0000256" key="2">
    <source>
        <dbReference type="ARBA" id="ARBA00009819"/>
    </source>
</evidence>
<feature type="transmembrane region" description="Helical" evidence="12">
    <location>
        <begin position="185"/>
        <end position="210"/>
    </location>
</feature>
<protein>
    <submittedName>
        <fullName evidence="13">Cytochrome D ubiquinol oxidase subunit I</fullName>
    </submittedName>
</protein>
<keyword evidence="5 12" id="KW-0349">Heme</keyword>
<keyword evidence="11 12" id="KW-0472">Membrane</keyword>
<dbReference type="GO" id="GO:0019646">
    <property type="term" value="P:aerobic electron transport chain"/>
    <property type="evidence" value="ECO:0007669"/>
    <property type="project" value="InterPro"/>
</dbReference>
<evidence type="ECO:0000256" key="4">
    <source>
        <dbReference type="ARBA" id="ARBA00022475"/>
    </source>
</evidence>
<accession>A0A2Z6T6P5</accession>
<comment type="subcellular location">
    <subcellularLocation>
        <location evidence="1">Cell membrane</location>
        <topology evidence="1">Multi-pass membrane protein</topology>
    </subcellularLocation>
</comment>
<keyword evidence="10 12" id="KW-0408">Iron</keyword>
<dbReference type="OrthoDB" id="9807042at2"/>
<evidence type="ECO:0000256" key="3">
    <source>
        <dbReference type="ARBA" id="ARBA00022448"/>
    </source>
</evidence>
<organism evidence="13 14">
    <name type="scientific">Lactobacillus rodentium</name>
    <dbReference type="NCBI Taxonomy" id="947835"/>
    <lineage>
        <taxon>Bacteria</taxon>
        <taxon>Bacillati</taxon>
        <taxon>Bacillota</taxon>
        <taxon>Bacilli</taxon>
        <taxon>Lactobacillales</taxon>
        <taxon>Lactobacillaceae</taxon>
        <taxon>Lactobacillus</taxon>
    </lineage>
</organism>